<organism evidence="1 2">
    <name type="scientific">Synaphobranchus kaupii</name>
    <name type="common">Kaup's arrowtooth eel</name>
    <dbReference type="NCBI Taxonomy" id="118154"/>
    <lineage>
        <taxon>Eukaryota</taxon>
        <taxon>Metazoa</taxon>
        <taxon>Chordata</taxon>
        <taxon>Craniata</taxon>
        <taxon>Vertebrata</taxon>
        <taxon>Euteleostomi</taxon>
        <taxon>Actinopterygii</taxon>
        <taxon>Neopterygii</taxon>
        <taxon>Teleostei</taxon>
        <taxon>Anguilliformes</taxon>
        <taxon>Synaphobranchidae</taxon>
        <taxon>Synaphobranchus</taxon>
    </lineage>
</organism>
<dbReference type="AlphaFoldDB" id="A0A9Q1ES48"/>
<comment type="caution">
    <text evidence="1">The sequence shown here is derived from an EMBL/GenBank/DDBJ whole genome shotgun (WGS) entry which is preliminary data.</text>
</comment>
<sequence length="140" mass="15596">MRHSLCLLWYEWSNPLHCAVDVVFFCSARIHLPPPYICRLGVFSLAVPQAGTVRAGRLAGFRLAHIQRRKQGKPQTGCKYFGKTSVSAPSFSGWIAQGAGPSFPPAHTRARSADTVVRSLWEDITRNVANRRPQLREIAP</sequence>
<name>A0A9Q1ES48_SYNKA</name>
<reference evidence="1" key="1">
    <citation type="journal article" date="2023" name="Science">
        <title>Genome structures resolve the early diversification of teleost fishes.</title>
        <authorList>
            <person name="Parey E."/>
            <person name="Louis A."/>
            <person name="Montfort J."/>
            <person name="Bouchez O."/>
            <person name="Roques C."/>
            <person name="Iampietro C."/>
            <person name="Lluch J."/>
            <person name="Castinel A."/>
            <person name="Donnadieu C."/>
            <person name="Desvignes T."/>
            <person name="Floi Bucao C."/>
            <person name="Jouanno E."/>
            <person name="Wen M."/>
            <person name="Mejri S."/>
            <person name="Dirks R."/>
            <person name="Jansen H."/>
            <person name="Henkel C."/>
            <person name="Chen W.J."/>
            <person name="Zahm M."/>
            <person name="Cabau C."/>
            <person name="Klopp C."/>
            <person name="Thompson A.W."/>
            <person name="Robinson-Rechavi M."/>
            <person name="Braasch I."/>
            <person name="Lecointre G."/>
            <person name="Bobe J."/>
            <person name="Postlethwait J.H."/>
            <person name="Berthelot C."/>
            <person name="Roest Crollius H."/>
            <person name="Guiguen Y."/>
        </authorList>
    </citation>
    <scope>NUCLEOTIDE SEQUENCE</scope>
    <source>
        <strain evidence="1">WJC10195</strain>
    </source>
</reference>
<gene>
    <name evidence="1" type="ORF">SKAU_G00313580</name>
</gene>
<dbReference type="Proteomes" id="UP001152622">
    <property type="component" value="Chromosome 13"/>
</dbReference>
<accession>A0A9Q1ES48</accession>
<protein>
    <submittedName>
        <fullName evidence="1">Uncharacterized protein</fullName>
    </submittedName>
</protein>
<dbReference type="EMBL" id="JAINUF010000013">
    <property type="protein sequence ID" value="KAJ8344029.1"/>
    <property type="molecule type" value="Genomic_DNA"/>
</dbReference>
<evidence type="ECO:0000313" key="1">
    <source>
        <dbReference type="EMBL" id="KAJ8344029.1"/>
    </source>
</evidence>
<keyword evidence="2" id="KW-1185">Reference proteome</keyword>
<proteinExistence type="predicted"/>
<evidence type="ECO:0000313" key="2">
    <source>
        <dbReference type="Proteomes" id="UP001152622"/>
    </source>
</evidence>